<gene>
    <name evidence="5" type="primary">adk</name>
    <name evidence="8" type="ORF">ATX59_02925</name>
</gene>
<evidence type="ECO:0000313" key="9">
    <source>
        <dbReference type="Proteomes" id="UP000181728"/>
    </source>
</evidence>
<comment type="domain">
    <text evidence="5">Consists of three domains, a large central CORE domain and two small peripheral domains, NMPbind and LID, which undergo movements during catalysis. The LID domain closes over the site of phosphoryl transfer upon ATP binding. Assembling and dissambling the active center during each catalytic cycle provides an effective means to prevent ATP hydrolysis.</text>
</comment>
<comment type="pathway">
    <text evidence="5">Purine metabolism; AMP biosynthesis via salvage pathway; AMP from ADP: step 1/1.</text>
</comment>
<evidence type="ECO:0000256" key="3">
    <source>
        <dbReference type="ARBA" id="ARBA00022741"/>
    </source>
</evidence>
<dbReference type="EMBL" id="MLOK01000027">
    <property type="protein sequence ID" value="OIM21703.1"/>
    <property type="molecule type" value="Genomic_DNA"/>
</dbReference>
<feature type="binding site" evidence="5">
    <location>
        <position position="172"/>
    </location>
    <ligand>
        <name>ATP</name>
        <dbReference type="ChEBI" id="CHEBI:30616"/>
    </ligand>
</feature>
<keyword evidence="3 5" id="KW-0547">Nucleotide-binding</keyword>
<name>A0A6N4A892_OENOE</name>
<feature type="binding site" evidence="5">
    <location>
        <position position="133"/>
    </location>
    <ligand>
        <name>AMP</name>
        <dbReference type="ChEBI" id="CHEBI:456215"/>
    </ligand>
</feature>
<keyword evidence="5 7" id="KW-0067">ATP-binding</keyword>
<feature type="binding site" evidence="5">
    <location>
        <begin position="89"/>
        <end position="92"/>
    </location>
    <ligand>
        <name>AMP</name>
        <dbReference type="ChEBI" id="CHEBI:456215"/>
    </ligand>
</feature>
<dbReference type="EC" id="2.7.4.3" evidence="5 7"/>
<dbReference type="AlphaFoldDB" id="A0A6N4A892"/>
<evidence type="ECO:0000256" key="4">
    <source>
        <dbReference type="ARBA" id="ARBA00022777"/>
    </source>
</evidence>
<dbReference type="PRINTS" id="PR00094">
    <property type="entry name" value="ADENYLTKNASE"/>
</dbReference>
<evidence type="ECO:0000256" key="6">
    <source>
        <dbReference type="RuleBase" id="RU003330"/>
    </source>
</evidence>
<evidence type="ECO:0000256" key="1">
    <source>
        <dbReference type="ARBA" id="ARBA00022679"/>
    </source>
</evidence>
<comment type="function">
    <text evidence="5">Catalyzes the reversible transfer of the terminal phosphate group between ATP and AMP. Plays an important role in cellular energy homeostasis and in adenine nucleotide metabolism.</text>
</comment>
<dbReference type="InterPro" id="IPR000850">
    <property type="entry name" value="Adenylat/UMP-CMP_kin"/>
</dbReference>
<dbReference type="GO" id="GO:0005737">
    <property type="term" value="C:cytoplasm"/>
    <property type="evidence" value="ECO:0007669"/>
    <property type="project" value="UniProtKB-SubCell"/>
</dbReference>
<reference evidence="8 9" key="1">
    <citation type="journal article" date="2016" name="BMC Genomics">
        <title>Consensus pan-genome assembly of the specialised wine bacterium Oenococcus oeni.</title>
        <authorList>
            <person name="Sternes P.R."/>
            <person name="Borneman A.R."/>
        </authorList>
    </citation>
    <scope>NUCLEOTIDE SEQUENCE [LARGE SCALE GENOMIC DNA]</scope>
    <source>
        <strain evidence="8 9">AWRIB661</strain>
    </source>
</reference>
<dbReference type="Proteomes" id="UP000181728">
    <property type="component" value="Unassembled WGS sequence"/>
</dbReference>
<comment type="caution">
    <text evidence="8">The sequence shown here is derived from an EMBL/GenBank/DDBJ whole genome shotgun (WGS) entry which is preliminary data.</text>
</comment>
<comment type="similarity">
    <text evidence="5 6">Belongs to the adenylate kinase family.</text>
</comment>
<dbReference type="SUPFAM" id="SSF52540">
    <property type="entry name" value="P-loop containing nucleoside triphosphate hydrolases"/>
    <property type="match status" value="1"/>
</dbReference>
<feature type="binding site" evidence="5">
    <location>
        <position position="38"/>
    </location>
    <ligand>
        <name>AMP</name>
        <dbReference type="ChEBI" id="CHEBI:456215"/>
    </ligand>
</feature>
<dbReference type="NCBIfam" id="NF001381">
    <property type="entry name" value="PRK00279.1-3"/>
    <property type="match status" value="1"/>
</dbReference>
<dbReference type="InterPro" id="IPR033690">
    <property type="entry name" value="Adenylat_kinase_CS"/>
</dbReference>
<dbReference type="Pfam" id="PF00406">
    <property type="entry name" value="ADK"/>
    <property type="match status" value="1"/>
</dbReference>
<keyword evidence="5" id="KW-0963">Cytoplasm</keyword>
<dbReference type="CDD" id="cd01428">
    <property type="entry name" value="ADK"/>
    <property type="match status" value="1"/>
</dbReference>
<dbReference type="GO" id="GO:0004017">
    <property type="term" value="F:AMP kinase activity"/>
    <property type="evidence" value="ECO:0007669"/>
    <property type="project" value="UniProtKB-UniRule"/>
</dbReference>
<dbReference type="PROSITE" id="PS00113">
    <property type="entry name" value="ADENYLATE_KINASE"/>
    <property type="match status" value="1"/>
</dbReference>
<accession>A0A6N4A892</accession>
<evidence type="ECO:0000256" key="5">
    <source>
        <dbReference type="HAMAP-Rule" id="MF_00235"/>
    </source>
</evidence>
<organism evidence="8 9">
    <name type="scientific">Oenococcus oeni</name>
    <name type="common">Leuconostoc oenos</name>
    <dbReference type="NCBI Taxonomy" id="1247"/>
    <lineage>
        <taxon>Bacteria</taxon>
        <taxon>Bacillati</taxon>
        <taxon>Bacillota</taxon>
        <taxon>Bacilli</taxon>
        <taxon>Lactobacillales</taxon>
        <taxon>Lactobacillaceae</taxon>
        <taxon>Oenococcus</taxon>
    </lineage>
</organism>
<dbReference type="InterPro" id="IPR027417">
    <property type="entry name" value="P-loop_NTPase"/>
</dbReference>
<feature type="binding site" evidence="5">
    <location>
        <position position="33"/>
    </location>
    <ligand>
        <name>AMP</name>
        <dbReference type="ChEBI" id="CHEBI:456215"/>
    </ligand>
</feature>
<dbReference type="RefSeq" id="WP_032818253.1">
    <property type="nucleotide sequence ID" value="NZ_MLKQ01000085.1"/>
</dbReference>
<proteinExistence type="inferred from homology"/>
<keyword evidence="2 5" id="KW-0545">Nucleotide biosynthesis</keyword>
<comment type="catalytic activity">
    <reaction evidence="5 7">
        <text>AMP + ATP = 2 ADP</text>
        <dbReference type="Rhea" id="RHEA:12973"/>
        <dbReference type="ChEBI" id="CHEBI:30616"/>
        <dbReference type="ChEBI" id="CHEBI:456215"/>
        <dbReference type="ChEBI" id="CHEBI:456216"/>
        <dbReference type="EC" id="2.7.4.3"/>
    </reaction>
</comment>
<feature type="region of interest" description="NMP" evidence="5">
    <location>
        <begin position="32"/>
        <end position="61"/>
    </location>
</feature>
<dbReference type="Gene3D" id="3.40.50.300">
    <property type="entry name" value="P-loop containing nucleotide triphosphate hydrolases"/>
    <property type="match status" value="1"/>
</dbReference>
<sequence>MSKNIVMLGLPGVGKGTNADIMVEDFKLPHISTGDIFRSAMANHTELGDKAKSFMDAGNLVPDEITNGIVNERLNEADVKDAGGFILDGYPRNTSQADSLESFLRSIQQKLDAVIYLDASEKTVTNRMLGRGRADDTPEVVAHRIDVAKKETMPLVEYYRNKGSLYTIDANGEVSVVYPKIKKLVSNL</sequence>
<dbReference type="NCBIfam" id="NF011100">
    <property type="entry name" value="PRK14527.1"/>
    <property type="match status" value="1"/>
</dbReference>
<protein>
    <recommendedName>
        <fullName evidence="5 7">Adenylate kinase</fullName>
        <shortName evidence="5">AK</shortName>
        <ecNumber evidence="5 7">2.7.4.3</ecNumber>
    </recommendedName>
    <alternativeName>
        <fullName evidence="5">ATP-AMP transphosphorylase</fullName>
    </alternativeName>
    <alternativeName>
        <fullName evidence="5">ATP:AMP phosphotransferase</fullName>
    </alternativeName>
    <alternativeName>
        <fullName evidence="5">Adenylate monophosphate kinase</fullName>
    </alternativeName>
</protein>
<comment type="subunit">
    <text evidence="5 7">Monomer.</text>
</comment>
<dbReference type="HAMAP" id="MF_00235">
    <property type="entry name" value="Adenylate_kinase_Adk"/>
    <property type="match status" value="1"/>
</dbReference>
<comment type="subcellular location">
    <subcellularLocation>
        <location evidence="5 7">Cytoplasm</location>
    </subcellularLocation>
</comment>
<evidence type="ECO:0000313" key="8">
    <source>
        <dbReference type="EMBL" id="OIM21703.1"/>
    </source>
</evidence>
<dbReference type="UniPathway" id="UPA00588">
    <property type="reaction ID" value="UER00649"/>
</dbReference>
<feature type="binding site" evidence="5">
    <location>
        <position position="131"/>
    </location>
    <ligand>
        <name>ATP</name>
        <dbReference type="ChEBI" id="CHEBI:30616"/>
    </ligand>
</feature>
<keyword evidence="4 5" id="KW-0418">Kinase</keyword>
<evidence type="ECO:0000256" key="2">
    <source>
        <dbReference type="ARBA" id="ARBA00022727"/>
    </source>
</evidence>
<dbReference type="PANTHER" id="PTHR23359">
    <property type="entry name" value="NUCLEOTIDE KINASE"/>
    <property type="match status" value="1"/>
</dbReference>
<dbReference type="GO" id="GO:0005524">
    <property type="term" value="F:ATP binding"/>
    <property type="evidence" value="ECO:0007669"/>
    <property type="project" value="UniProtKB-UniRule"/>
</dbReference>
<keyword evidence="1 5" id="KW-0808">Transferase</keyword>
<evidence type="ECO:0000256" key="7">
    <source>
        <dbReference type="RuleBase" id="RU003331"/>
    </source>
</evidence>
<dbReference type="NCBIfam" id="NF011104">
    <property type="entry name" value="PRK14531.1"/>
    <property type="match status" value="1"/>
</dbReference>
<feature type="binding site" evidence="5">
    <location>
        <begin position="12"/>
        <end position="17"/>
    </location>
    <ligand>
        <name>ATP</name>
        <dbReference type="ChEBI" id="CHEBI:30616"/>
    </ligand>
</feature>
<feature type="binding site" evidence="5">
    <location>
        <begin position="59"/>
        <end position="61"/>
    </location>
    <ligand>
        <name>AMP</name>
        <dbReference type="ChEBI" id="CHEBI:456215"/>
    </ligand>
</feature>
<feature type="binding site" evidence="5">
    <location>
        <position position="96"/>
    </location>
    <ligand>
        <name>AMP</name>
        <dbReference type="ChEBI" id="CHEBI:456215"/>
    </ligand>
</feature>
<feature type="binding site" evidence="5">
    <location>
        <position position="144"/>
    </location>
    <ligand>
        <name>AMP</name>
        <dbReference type="ChEBI" id="CHEBI:456215"/>
    </ligand>
</feature>
<comment type="caution">
    <text evidence="5">Lacks conserved residue(s) required for the propagation of feature annotation.</text>
</comment>
<dbReference type="GO" id="GO:0044209">
    <property type="term" value="P:AMP salvage"/>
    <property type="evidence" value="ECO:0007669"/>
    <property type="project" value="UniProtKB-UniRule"/>
</dbReference>